<organism evidence="2 3">
    <name type="scientific">Sphingomicrobium lutaoense</name>
    <dbReference type="NCBI Taxonomy" id="515949"/>
    <lineage>
        <taxon>Bacteria</taxon>
        <taxon>Pseudomonadati</taxon>
        <taxon>Pseudomonadota</taxon>
        <taxon>Alphaproteobacteria</taxon>
        <taxon>Sphingomonadales</taxon>
        <taxon>Sphingomonadaceae</taxon>
        <taxon>Sphingomicrobium</taxon>
    </lineage>
</organism>
<reference evidence="2 3" key="1">
    <citation type="submission" date="2020-08" db="EMBL/GenBank/DDBJ databases">
        <title>Genomic Encyclopedia of Type Strains, Phase IV (KMG-IV): sequencing the most valuable type-strain genomes for metagenomic binning, comparative biology and taxonomic classification.</title>
        <authorList>
            <person name="Goeker M."/>
        </authorList>
    </citation>
    <scope>NUCLEOTIDE SEQUENCE [LARGE SCALE GENOMIC DNA]</scope>
    <source>
        <strain evidence="2 3">DSM 24194</strain>
    </source>
</reference>
<dbReference type="Proteomes" id="UP000578569">
    <property type="component" value="Unassembled WGS sequence"/>
</dbReference>
<keyword evidence="3" id="KW-1185">Reference proteome</keyword>
<dbReference type="RefSeq" id="WP_183933291.1">
    <property type="nucleotide sequence ID" value="NZ_JACICF010000001.1"/>
</dbReference>
<evidence type="ECO:0000259" key="1">
    <source>
        <dbReference type="Pfam" id="PF18348"/>
    </source>
</evidence>
<comment type="caution">
    <text evidence="2">The sequence shown here is derived from an EMBL/GenBank/DDBJ whole genome shotgun (WGS) entry which is preliminary data.</text>
</comment>
<evidence type="ECO:0000313" key="2">
    <source>
        <dbReference type="EMBL" id="MBB3763996.1"/>
    </source>
</evidence>
<evidence type="ECO:0000313" key="3">
    <source>
        <dbReference type="Proteomes" id="UP000578569"/>
    </source>
</evidence>
<dbReference type="Pfam" id="PF18348">
    <property type="entry name" value="SH3_16"/>
    <property type="match status" value="1"/>
</dbReference>
<dbReference type="EMBL" id="JACICF010000001">
    <property type="protein sequence ID" value="MBB3763996.1"/>
    <property type="molecule type" value="Genomic_DNA"/>
</dbReference>
<sequence>MGERPDPARHAYRKDLADVALAGRVIASHFAAPRSKTLSSAADLHQSPDENSERVARLDEGAPFAMLDSRGGWAWGYGGEDRKVGYVRVDALNG</sequence>
<protein>
    <recommendedName>
        <fullName evidence="1">Bacterial dipeptidyl-peptidase SH3 domain-containing protein</fullName>
    </recommendedName>
</protein>
<accession>A0A839YYA6</accession>
<name>A0A839YYA6_9SPHN</name>
<dbReference type="InterPro" id="IPR041382">
    <property type="entry name" value="SH3_16"/>
</dbReference>
<feature type="domain" description="Bacterial dipeptidyl-peptidase SH3" evidence="1">
    <location>
        <begin position="44"/>
        <end position="92"/>
    </location>
</feature>
<gene>
    <name evidence="2" type="ORF">FHS50_001019</name>
</gene>
<dbReference type="AlphaFoldDB" id="A0A839YYA6"/>
<proteinExistence type="predicted"/>